<dbReference type="EMBL" id="QGMZ01000015">
    <property type="protein sequence ID" value="PWR74876.1"/>
    <property type="molecule type" value="Genomic_DNA"/>
</dbReference>
<accession>A0A2V2NB76</accession>
<organism evidence="2 3">
    <name type="scientific">Methanospirillum stamsii</name>
    <dbReference type="NCBI Taxonomy" id="1277351"/>
    <lineage>
        <taxon>Archaea</taxon>
        <taxon>Methanobacteriati</taxon>
        <taxon>Methanobacteriota</taxon>
        <taxon>Stenosarchaea group</taxon>
        <taxon>Methanomicrobia</taxon>
        <taxon>Methanomicrobiales</taxon>
        <taxon>Methanospirillaceae</taxon>
        <taxon>Methanospirillum</taxon>
    </lineage>
</organism>
<evidence type="ECO:0000313" key="2">
    <source>
        <dbReference type="EMBL" id="PWR74876.1"/>
    </source>
</evidence>
<dbReference type="OrthoDB" id="93800at2157"/>
<sequence>MTEDIVLTIPSSLAMEMKLPPDTIREELMSELAVSLYQRGIITSAQACTLSGLDRFQFEELLWKRQMPVHYSEEDLEKDIRYATGNL</sequence>
<gene>
    <name evidence="2" type="ORF">DLD82_08250</name>
</gene>
<name>A0A2V2NB76_9EURY</name>
<dbReference type="RefSeq" id="WP_109940640.1">
    <property type="nucleotide sequence ID" value="NZ_CP176366.1"/>
</dbReference>
<dbReference type="PANTHER" id="PTHR37525">
    <property type="entry name" value="UPF0175 PROTEIN SSL1255"/>
    <property type="match status" value="1"/>
</dbReference>
<comment type="similarity">
    <text evidence="1">Belongs to the UPF0175 family.</text>
</comment>
<reference evidence="2 3" key="1">
    <citation type="submission" date="2018-05" db="EMBL/GenBank/DDBJ databases">
        <title>Draft genome of Methanospirillum stamsii Pt1.</title>
        <authorList>
            <person name="Dueholm M.S."/>
            <person name="Nielsen P.H."/>
            <person name="Bakmann L.F."/>
            <person name="Otzen D.E."/>
        </authorList>
    </citation>
    <scope>NUCLEOTIDE SEQUENCE [LARGE SCALE GENOMIC DNA]</scope>
    <source>
        <strain evidence="2 3">Pt1</strain>
    </source>
</reference>
<dbReference type="AlphaFoldDB" id="A0A2V2NB76"/>
<dbReference type="InterPro" id="IPR052264">
    <property type="entry name" value="UPF0175_domain"/>
</dbReference>
<evidence type="ECO:0000313" key="3">
    <source>
        <dbReference type="Proteomes" id="UP000245934"/>
    </source>
</evidence>
<keyword evidence="3" id="KW-1185">Reference proteome</keyword>
<dbReference type="Proteomes" id="UP000245934">
    <property type="component" value="Unassembled WGS sequence"/>
</dbReference>
<dbReference type="Pfam" id="PF03683">
    <property type="entry name" value="UPF0175"/>
    <property type="match status" value="1"/>
</dbReference>
<comment type="caution">
    <text evidence="2">The sequence shown here is derived from an EMBL/GenBank/DDBJ whole genome shotgun (WGS) entry which is preliminary data.</text>
</comment>
<dbReference type="PANTHER" id="PTHR37525:SF1">
    <property type="entry name" value="UPF0175 PROTEIN SSL1255"/>
    <property type="match status" value="1"/>
</dbReference>
<protein>
    <submittedName>
        <fullName evidence="2">Uncharacterized protein</fullName>
    </submittedName>
</protein>
<proteinExistence type="inferred from homology"/>
<evidence type="ECO:0000256" key="1">
    <source>
        <dbReference type="ARBA" id="ARBA00005651"/>
    </source>
</evidence>
<dbReference type="GeneID" id="97610503"/>
<dbReference type="InterPro" id="IPR005368">
    <property type="entry name" value="UPF0175"/>
</dbReference>